<organism evidence="1 2">
    <name type="scientific">Populus alba x Populus x berolinensis</name>
    <dbReference type="NCBI Taxonomy" id="444605"/>
    <lineage>
        <taxon>Eukaryota</taxon>
        <taxon>Viridiplantae</taxon>
        <taxon>Streptophyta</taxon>
        <taxon>Embryophyta</taxon>
        <taxon>Tracheophyta</taxon>
        <taxon>Spermatophyta</taxon>
        <taxon>Magnoliopsida</taxon>
        <taxon>eudicotyledons</taxon>
        <taxon>Gunneridae</taxon>
        <taxon>Pentapetalae</taxon>
        <taxon>rosids</taxon>
        <taxon>fabids</taxon>
        <taxon>Malpighiales</taxon>
        <taxon>Salicaceae</taxon>
        <taxon>Saliceae</taxon>
        <taxon>Populus</taxon>
    </lineage>
</organism>
<evidence type="ECO:0000313" key="2">
    <source>
        <dbReference type="Proteomes" id="UP001164929"/>
    </source>
</evidence>
<dbReference type="AlphaFoldDB" id="A0AAD6LST5"/>
<dbReference type="Proteomes" id="UP001164929">
    <property type="component" value="Chromosome 14"/>
</dbReference>
<gene>
    <name evidence="1" type="ORF">NC653_033091</name>
</gene>
<reference evidence="1" key="1">
    <citation type="journal article" date="2023" name="Mol. Ecol. Resour.">
        <title>Chromosome-level genome assembly of a triploid poplar Populus alba 'Berolinensis'.</title>
        <authorList>
            <person name="Chen S."/>
            <person name="Yu Y."/>
            <person name="Wang X."/>
            <person name="Wang S."/>
            <person name="Zhang T."/>
            <person name="Zhou Y."/>
            <person name="He R."/>
            <person name="Meng N."/>
            <person name="Wang Y."/>
            <person name="Liu W."/>
            <person name="Liu Z."/>
            <person name="Liu J."/>
            <person name="Guo Q."/>
            <person name="Huang H."/>
            <person name="Sederoff R.R."/>
            <person name="Wang G."/>
            <person name="Qu G."/>
            <person name="Chen S."/>
        </authorList>
    </citation>
    <scope>NUCLEOTIDE SEQUENCE</scope>
    <source>
        <strain evidence="1">SC-2020</strain>
    </source>
</reference>
<proteinExistence type="predicted"/>
<dbReference type="EMBL" id="JAQIZT010000014">
    <property type="protein sequence ID" value="KAJ6972679.1"/>
    <property type="molecule type" value="Genomic_DNA"/>
</dbReference>
<keyword evidence="2" id="KW-1185">Reference proteome</keyword>
<name>A0AAD6LST5_9ROSI</name>
<accession>A0AAD6LST5</accession>
<sequence length="188" mass="20607">MNYITFEYDNPSSSRSVLMGIDAGNFSNQVPGGRQTSNNSLFNTALICSSFNLELNKRAVVTHYKRPQCIKCEQMRMNQATSTGPLLETSAIILWGSESILYALTLKCFDSAQSLFLSAHFLSHFGVGNPGSQPGNQSKPREISRVKVIGKARNLYLLSDNTRLDKVSPCINWTTPIATTATHPATAS</sequence>
<comment type="caution">
    <text evidence="1">The sequence shown here is derived from an EMBL/GenBank/DDBJ whole genome shotgun (WGS) entry which is preliminary data.</text>
</comment>
<evidence type="ECO:0000313" key="1">
    <source>
        <dbReference type="EMBL" id="KAJ6972679.1"/>
    </source>
</evidence>
<protein>
    <submittedName>
        <fullName evidence="1">Uncharacterized protein</fullName>
    </submittedName>
</protein>